<gene>
    <name evidence="1" type="ORF">3F9_5</name>
</gene>
<sequence length="96" mass="10837">MSNKFDKDFEAIMNNGELTKEATKFIEALKEFVGNKYDAEDLAKFIVLIMASLNANDDMFNKAISMLYQTTIEVQTGIDLNELLDLVTKGEPDLTH</sequence>
<protein>
    <submittedName>
        <fullName evidence="1">Uncharacterized protein</fullName>
    </submittedName>
</protein>
<proteinExistence type="predicted"/>
<name>A0A2H4J820_9CAUD</name>
<dbReference type="EMBL" id="MF417925">
    <property type="protein sequence ID" value="ASN71412.1"/>
    <property type="molecule type" value="Genomic_DNA"/>
</dbReference>
<reference evidence="1" key="1">
    <citation type="submission" date="2017-06" db="EMBL/GenBank/DDBJ databases">
        <title>Novel phages from South African skin metaviromes.</title>
        <authorList>
            <person name="van Zyl L.J."/>
            <person name="Abrahams Y."/>
            <person name="Stander E.A."/>
            <person name="Kirby B.M."/>
            <person name="Clavaud C."/>
            <person name="Farcet C."/>
            <person name="Breton L."/>
            <person name="Trindade M.I."/>
        </authorList>
    </citation>
    <scope>NUCLEOTIDE SEQUENCE</scope>
</reference>
<evidence type="ECO:0000313" key="1">
    <source>
        <dbReference type="EMBL" id="ASN71412.1"/>
    </source>
</evidence>
<organism evidence="1">
    <name type="scientific">uncultured Caudovirales phage</name>
    <dbReference type="NCBI Taxonomy" id="2100421"/>
    <lineage>
        <taxon>Viruses</taxon>
        <taxon>Duplodnaviria</taxon>
        <taxon>Heunggongvirae</taxon>
        <taxon>Uroviricota</taxon>
        <taxon>Caudoviricetes</taxon>
        <taxon>Peduoviridae</taxon>
        <taxon>Maltschvirus</taxon>
        <taxon>Maltschvirus maltsch</taxon>
    </lineage>
</organism>
<accession>A0A2H4J820</accession>